<organism evidence="3">
    <name type="scientific">marine sediment metagenome</name>
    <dbReference type="NCBI Taxonomy" id="412755"/>
    <lineage>
        <taxon>unclassified sequences</taxon>
        <taxon>metagenomes</taxon>
        <taxon>ecological metagenomes</taxon>
    </lineage>
</organism>
<sequence length="206" mass="21974">MVLVMESDGSLTPSRSQDSFARNYNDGIGQGSAADELAILGEDEPDTEPDALRFAAFSRPAPLPRADVLSGIQTTALRYAGHPGLRRAGLSVTDWLTLYRANIEVESAYRQDAISSAGAIGLGQLMPATARDLGVDPRDPLQNLDGSARYLAMMLESFGDPHLALAAYNAGPDAVRQYGGVPPYRETQNHVARVMAVVARLEGSNS</sequence>
<dbReference type="InterPro" id="IPR023346">
    <property type="entry name" value="Lysozyme-like_dom_sf"/>
</dbReference>
<evidence type="ECO:0000313" key="3">
    <source>
        <dbReference type="EMBL" id="KKL90917.1"/>
    </source>
</evidence>
<feature type="domain" description="Transglycosylase SLT" evidence="2">
    <location>
        <begin position="97"/>
        <end position="186"/>
    </location>
</feature>
<dbReference type="PANTHER" id="PTHR37423">
    <property type="entry name" value="SOLUBLE LYTIC MUREIN TRANSGLYCOSYLASE-RELATED"/>
    <property type="match status" value="1"/>
</dbReference>
<dbReference type="InterPro" id="IPR008258">
    <property type="entry name" value="Transglycosylase_SLT_dom_1"/>
</dbReference>
<dbReference type="EMBL" id="LAZR01019878">
    <property type="protein sequence ID" value="KKL90917.1"/>
    <property type="molecule type" value="Genomic_DNA"/>
</dbReference>
<comment type="caution">
    <text evidence="3">The sequence shown here is derived from an EMBL/GenBank/DDBJ whole genome shotgun (WGS) entry which is preliminary data.</text>
</comment>
<dbReference type="Gene3D" id="1.10.530.10">
    <property type="match status" value="1"/>
</dbReference>
<evidence type="ECO:0000259" key="2">
    <source>
        <dbReference type="Pfam" id="PF01464"/>
    </source>
</evidence>
<dbReference type="SUPFAM" id="SSF53955">
    <property type="entry name" value="Lysozyme-like"/>
    <property type="match status" value="1"/>
</dbReference>
<accession>A0A0F9IV05</accession>
<reference evidence="3" key="1">
    <citation type="journal article" date="2015" name="Nature">
        <title>Complex archaea that bridge the gap between prokaryotes and eukaryotes.</title>
        <authorList>
            <person name="Spang A."/>
            <person name="Saw J.H."/>
            <person name="Jorgensen S.L."/>
            <person name="Zaremba-Niedzwiedzka K."/>
            <person name="Martijn J."/>
            <person name="Lind A.E."/>
            <person name="van Eijk R."/>
            <person name="Schleper C."/>
            <person name="Guy L."/>
            <person name="Ettema T.J."/>
        </authorList>
    </citation>
    <scope>NUCLEOTIDE SEQUENCE</scope>
</reference>
<feature type="compositionally biased region" description="Polar residues" evidence="1">
    <location>
        <begin position="9"/>
        <end position="22"/>
    </location>
</feature>
<dbReference type="CDD" id="cd00254">
    <property type="entry name" value="LT-like"/>
    <property type="match status" value="1"/>
</dbReference>
<gene>
    <name evidence="3" type="ORF">LCGC14_1899890</name>
</gene>
<name>A0A0F9IV05_9ZZZZ</name>
<dbReference type="PANTHER" id="PTHR37423:SF2">
    <property type="entry name" value="MEMBRANE-BOUND LYTIC MUREIN TRANSGLYCOSYLASE C"/>
    <property type="match status" value="1"/>
</dbReference>
<evidence type="ECO:0000256" key="1">
    <source>
        <dbReference type="SAM" id="MobiDB-lite"/>
    </source>
</evidence>
<dbReference type="Pfam" id="PF01464">
    <property type="entry name" value="SLT"/>
    <property type="match status" value="1"/>
</dbReference>
<protein>
    <recommendedName>
        <fullName evidence="2">Transglycosylase SLT domain-containing protein</fullName>
    </recommendedName>
</protein>
<dbReference type="AlphaFoldDB" id="A0A0F9IV05"/>
<feature type="region of interest" description="Disordered" evidence="1">
    <location>
        <begin position="1"/>
        <end position="24"/>
    </location>
</feature>
<proteinExistence type="predicted"/>